<evidence type="ECO:0000313" key="3">
    <source>
        <dbReference type="EMBL" id="OAN44267.1"/>
    </source>
</evidence>
<comment type="pathway">
    <text evidence="2">Cofactor biosynthesis; biotin biosynthesis; biotin from 7,8-diaminononanoate: step 1/2.</text>
</comment>
<evidence type="ECO:0000256" key="2">
    <source>
        <dbReference type="HAMAP-Rule" id="MF_00336"/>
    </source>
</evidence>
<dbReference type="AlphaFoldDB" id="A0A178M7S8"/>
<keyword evidence="2" id="KW-0479">Metal-binding</keyword>
<keyword evidence="2" id="KW-0963">Cytoplasm</keyword>
<sequence>MKGVFVTGTDTGIGKTLVSAWLAQHWRADYWKPVQTGALEDSDSDTIAQLAPDARIHPPAYVFKAPLSPHEAARREGARIDLSALIPPAVPGPLVVEGAGGVMVPLNELALMVDLMERLKLPAIVVARTALGTINHTLLTLDLLRRRRVPILGVVLNGQRNPGNRQAIEQFGAVPILAELQPLLAVTAKVIAGLPPPAFHMPES</sequence>
<organism evidence="3 4">
    <name type="scientific">Magnetospirillum moscoviense</name>
    <dbReference type="NCBI Taxonomy" id="1437059"/>
    <lineage>
        <taxon>Bacteria</taxon>
        <taxon>Pseudomonadati</taxon>
        <taxon>Pseudomonadota</taxon>
        <taxon>Alphaproteobacteria</taxon>
        <taxon>Rhodospirillales</taxon>
        <taxon>Rhodospirillaceae</taxon>
        <taxon>Magnetospirillum</taxon>
    </lineage>
</organism>
<dbReference type="RefSeq" id="WP_068504655.1">
    <property type="nucleotide sequence ID" value="NZ_LWQU01000200.1"/>
</dbReference>
<feature type="binding site" evidence="2">
    <location>
        <position position="43"/>
    </location>
    <ligand>
        <name>Mg(2+)</name>
        <dbReference type="ChEBI" id="CHEBI:18420"/>
    </ligand>
</feature>
<keyword evidence="2" id="KW-0547">Nucleotide-binding</keyword>
<evidence type="ECO:0000256" key="1">
    <source>
        <dbReference type="ARBA" id="ARBA00022756"/>
    </source>
</evidence>
<dbReference type="GO" id="GO:0004141">
    <property type="term" value="F:dethiobiotin synthase activity"/>
    <property type="evidence" value="ECO:0007669"/>
    <property type="project" value="UniProtKB-UniRule"/>
</dbReference>
<feature type="binding site" evidence="2">
    <location>
        <begin position="12"/>
        <end position="17"/>
    </location>
    <ligand>
        <name>ATP</name>
        <dbReference type="ChEBI" id="CHEBI:30616"/>
    </ligand>
</feature>
<dbReference type="OrthoDB" id="9802097at2"/>
<gene>
    <name evidence="2" type="primary">bioD</name>
    <name evidence="3" type="ORF">A6A05_17655</name>
</gene>
<comment type="caution">
    <text evidence="3">The sequence shown here is derived from an EMBL/GenBank/DDBJ whole genome shotgun (WGS) entry which is preliminary data.</text>
</comment>
<dbReference type="HAMAP" id="MF_00336">
    <property type="entry name" value="BioD"/>
    <property type="match status" value="1"/>
</dbReference>
<comment type="subcellular location">
    <subcellularLocation>
        <location evidence="2">Cytoplasm</location>
    </subcellularLocation>
</comment>
<dbReference type="PANTHER" id="PTHR43210:SF5">
    <property type="entry name" value="DETHIOBIOTIN SYNTHETASE"/>
    <property type="match status" value="1"/>
</dbReference>
<dbReference type="CDD" id="cd03109">
    <property type="entry name" value="DTBS"/>
    <property type="match status" value="1"/>
</dbReference>
<keyword evidence="2" id="KW-0436">Ligase</keyword>
<evidence type="ECO:0000313" key="4">
    <source>
        <dbReference type="Proteomes" id="UP000078543"/>
    </source>
</evidence>
<dbReference type="InterPro" id="IPR004472">
    <property type="entry name" value="DTB_synth_BioD"/>
</dbReference>
<dbReference type="GO" id="GO:0009102">
    <property type="term" value="P:biotin biosynthetic process"/>
    <property type="evidence" value="ECO:0007669"/>
    <property type="project" value="UniProtKB-UniRule"/>
</dbReference>
<comment type="function">
    <text evidence="2">Catalyzes a mechanistically unusual reaction, the ATP-dependent insertion of CO2 between the N7 and N8 nitrogen atoms of 7,8-diaminopelargonic acid (DAPA, also called 7,8-diammoniononanoate) to form a ureido ring.</text>
</comment>
<dbReference type="EMBL" id="LWQU01000200">
    <property type="protein sequence ID" value="OAN44267.1"/>
    <property type="molecule type" value="Genomic_DNA"/>
</dbReference>
<comment type="subunit">
    <text evidence="2">Homodimer.</text>
</comment>
<comment type="caution">
    <text evidence="2">Lacks conserved residue(s) required for the propagation of feature annotation.</text>
</comment>
<dbReference type="NCBIfam" id="TIGR00347">
    <property type="entry name" value="bioD"/>
    <property type="match status" value="1"/>
</dbReference>
<dbReference type="Pfam" id="PF13500">
    <property type="entry name" value="AAA_26"/>
    <property type="match status" value="1"/>
</dbReference>
<dbReference type="Proteomes" id="UP000078543">
    <property type="component" value="Unassembled WGS sequence"/>
</dbReference>
<dbReference type="PANTHER" id="PTHR43210">
    <property type="entry name" value="DETHIOBIOTIN SYNTHETASE"/>
    <property type="match status" value="1"/>
</dbReference>
<dbReference type="InterPro" id="IPR027417">
    <property type="entry name" value="P-loop_NTPase"/>
</dbReference>
<comment type="similarity">
    <text evidence="2">Belongs to the dethiobiotin synthetase family.</text>
</comment>
<feature type="active site" evidence="2">
    <location>
        <position position="32"/>
    </location>
</feature>
<dbReference type="Gene3D" id="3.40.50.300">
    <property type="entry name" value="P-loop containing nucleotide triphosphate hydrolases"/>
    <property type="match status" value="1"/>
</dbReference>
<keyword evidence="2" id="KW-0067">ATP-binding</keyword>
<dbReference type="STRING" id="1437059.A6A05_17655"/>
<protein>
    <recommendedName>
        <fullName evidence="2">ATP-dependent dethiobiotin synthetase BioD</fullName>
        <ecNumber evidence="2">6.3.3.3</ecNumber>
    </recommendedName>
    <alternativeName>
        <fullName evidence="2">DTB synthetase</fullName>
        <shortName evidence="2">DTBS</shortName>
    </alternativeName>
    <alternativeName>
        <fullName evidence="2">Dethiobiotin synthase</fullName>
    </alternativeName>
</protein>
<comment type="catalytic activity">
    <reaction evidence="2">
        <text>(7R,8S)-7,8-diammoniononanoate + CO2 + ATP = (4R,5S)-dethiobiotin + ADP + phosphate + 3 H(+)</text>
        <dbReference type="Rhea" id="RHEA:15805"/>
        <dbReference type="ChEBI" id="CHEBI:15378"/>
        <dbReference type="ChEBI" id="CHEBI:16526"/>
        <dbReference type="ChEBI" id="CHEBI:30616"/>
        <dbReference type="ChEBI" id="CHEBI:43474"/>
        <dbReference type="ChEBI" id="CHEBI:149469"/>
        <dbReference type="ChEBI" id="CHEBI:149473"/>
        <dbReference type="ChEBI" id="CHEBI:456216"/>
        <dbReference type="EC" id="6.3.3.3"/>
    </reaction>
</comment>
<comment type="cofactor">
    <cofactor evidence="2">
        <name>Mg(2+)</name>
        <dbReference type="ChEBI" id="CHEBI:18420"/>
    </cofactor>
</comment>
<name>A0A178M7S8_9PROT</name>
<dbReference type="SUPFAM" id="SSF52540">
    <property type="entry name" value="P-loop containing nucleoside triphosphate hydrolases"/>
    <property type="match status" value="1"/>
</dbReference>
<dbReference type="GO" id="GO:0000287">
    <property type="term" value="F:magnesium ion binding"/>
    <property type="evidence" value="ECO:0007669"/>
    <property type="project" value="UniProtKB-UniRule"/>
</dbReference>
<feature type="binding site" evidence="2">
    <location>
        <position position="16"/>
    </location>
    <ligand>
        <name>Mg(2+)</name>
        <dbReference type="ChEBI" id="CHEBI:18420"/>
    </ligand>
</feature>
<dbReference type="GO" id="GO:0005737">
    <property type="term" value="C:cytoplasm"/>
    <property type="evidence" value="ECO:0007669"/>
    <property type="project" value="UniProtKB-SubCell"/>
</dbReference>
<feature type="binding site" evidence="2">
    <location>
        <position position="36"/>
    </location>
    <ligand>
        <name>substrate</name>
    </ligand>
</feature>
<accession>A0A178M7S8</accession>
<feature type="binding site" evidence="2">
    <location>
        <position position="43"/>
    </location>
    <ligand>
        <name>ATP</name>
        <dbReference type="ChEBI" id="CHEBI:30616"/>
    </ligand>
</feature>
<dbReference type="EC" id="6.3.3.3" evidence="2"/>
<dbReference type="GO" id="GO:0005524">
    <property type="term" value="F:ATP binding"/>
    <property type="evidence" value="ECO:0007669"/>
    <property type="project" value="UniProtKB-UniRule"/>
</dbReference>
<keyword evidence="1 2" id="KW-0093">Biotin biosynthesis</keyword>
<proteinExistence type="inferred from homology"/>
<keyword evidence="4" id="KW-1185">Reference proteome</keyword>
<feature type="binding site" evidence="2">
    <location>
        <begin position="97"/>
        <end position="100"/>
    </location>
    <ligand>
        <name>ATP</name>
        <dbReference type="ChEBI" id="CHEBI:30616"/>
    </ligand>
</feature>
<dbReference type="UniPathway" id="UPA00078">
    <property type="reaction ID" value="UER00161"/>
</dbReference>
<keyword evidence="2" id="KW-0460">Magnesium</keyword>
<reference evidence="3 4" key="1">
    <citation type="submission" date="2016-04" db="EMBL/GenBank/DDBJ databases">
        <title>Draft genome sequence of freshwater magnetotactic bacteria Magnetospirillum marisnigri SP-1 and Magnetospirillum moscoviense BB-1.</title>
        <authorList>
            <person name="Koziaeva V."/>
            <person name="Dziuba M.V."/>
            <person name="Ivanov T.M."/>
            <person name="Kuznetsov B."/>
            <person name="Grouzdev D.S."/>
        </authorList>
    </citation>
    <scope>NUCLEOTIDE SEQUENCE [LARGE SCALE GENOMIC DNA]</scope>
    <source>
        <strain evidence="3 4">BB-1</strain>
    </source>
</reference>
<feature type="binding site" evidence="2">
    <location>
        <position position="97"/>
    </location>
    <ligand>
        <name>Mg(2+)</name>
        <dbReference type="ChEBI" id="CHEBI:18420"/>
    </ligand>
</feature>
<feature type="binding site" evidence="2">
    <location>
        <begin position="182"/>
        <end position="184"/>
    </location>
    <ligand>
        <name>ATP</name>
        <dbReference type="ChEBI" id="CHEBI:30616"/>
    </ligand>
</feature>
<dbReference type="PIRSF" id="PIRSF006755">
    <property type="entry name" value="DTB_synth"/>
    <property type="match status" value="1"/>
</dbReference>